<name>A0A150M6G3_9BACI</name>
<protein>
    <submittedName>
        <fullName evidence="2">Uncharacterized protein</fullName>
    </submittedName>
</protein>
<keyword evidence="1" id="KW-1133">Transmembrane helix</keyword>
<proteinExistence type="predicted"/>
<evidence type="ECO:0000256" key="1">
    <source>
        <dbReference type="SAM" id="Phobius"/>
    </source>
</evidence>
<reference evidence="2 3" key="1">
    <citation type="submission" date="2016-01" db="EMBL/GenBank/DDBJ databases">
        <title>Draft Genome Sequences of Seven Thermophilic Sporeformers Isolated from Foods.</title>
        <authorList>
            <person name="Berendsen E.M."/>
            <person name="Wells-Bennik M.H."/>
            <person name="Krawcyk A.O."/>
            <person name="De Jong A."/>
            <person name="Holsappel S."/>
            <person name="Eijlander R.T."/>
            <person name="Kuipers O.P."/>
        </authorList>
    </citation>
    <scope>NUCLEOTIDE SEQUENCE [LARGE SCALE GENOMIC DNA]</scope>
    <source>
        <strain evidence="2 3">B4135</strain>
    </source>
</reference>
<sequence length="70" mass="7752">MGLKPAGTALSSHTGIALAPGGWRSFLFIVKFHVSMRGGCGTMRRKNILLFLLILVIALAWGIYYWLFLV</sequence>
<dbReference type="RefSeq" id="WP_153017610.1">
    <property type="nucleotide sequence ID" value="NZ_LQYT01000036.1"/>
</dbReference>
<evidence type="ECO:0000313" key="2">
    <source>
        <dbReference type="EMBL" id="KYD20200.1"/>
    </source>
</evidence>
<comment type="caution">
    <text evidence="2">The sequence shown here is derived from an EMBL/GenBank/DDBJ whole genome shotgun (WGS) entry which is preliminary data.</text>
</comment>
<dbReference type="STRING" id="301148.B4135_1976"/>
<keyword evidence="1" id="KW-0812">Transmembrane</keyword>
<dbReference type="AlphaFoldDB" id="A0A150M6G3"/>
<keyword evidence="1" id="KW-0472">Membrane</keyword>
<gene>
    <name evidence="2" type="ORF">B4135_1976</name>
</gene>
<dbReference type="Proteomes" id="UP000075683">
    <property type="component" value="Unassembled WGS sequence"/>
</dbReference>
<feature type="transmembrane region" description="Helical" evidence="1">
    <location>
        <begin position="6"/>
        <end position="27"/>
    </location>
</feature>
<feature type="transmembrane region" description="Helical" evidence="1">
    <location>
        <begin position="48"/>
        <end position="67"/>
    </location>
</feature>
<evidence type="ECO:0000313" key="3">
    <source>
        <dbReference type="Proteomes" id="UP000075683"/>
    </source>
</evidence>
<organism evidence="2 3">
    <name type="scientific">Caldibacillus debilis</name>
    <dbReference type="NCBI Taxonomy" id="301148"/>
    <lineage>
        <taxon>Bacteria</taxon>
        <taxon>Bacillati</taxon>
        <taxon>Bacillota</taxon>
        <taxon>Bacilli</taxon>
        <taxon>Bacillales</taxon>
        <taxon>Bacillaceae</taxon>
        <taxon>Caldibacillus</taxon>
    </lineage>
</organism>
<dbReference type="EMBL" id="LQYT01000036">
    <property type="protein sequence ID" value="KYD20200.1"/>
    <property type="molecule type" value="Genomic_DNA"/>
</dbReference>
<accession>A0A150M6G3</accession>